<evidence type="ECO:0000256" key="1">
    <source>
        <dbReference type="SAM" id="SignalP"/>
    </source>
</evidence>
<dbReference type="PROSITE" id="PS51257">
    <property type="entry name" value="PROKAR_LIPOPROTEIN"/>
    <property type="match status" value="1"/>
</dbReference>
<dbReference type="SUPFAM" id="SSF53850">
    <property type="entry name" value="Periplasmic binding protein-like II"/>
    <property type="match status" value="1"/>
</dbReference>
<protein>
    <submittedName>
        <fullName evidence="3">Putative thiamine biosynthesis protein</fullName>
    </submittedName>
</protein>
<organism evidence="3 4">
    <name type="scientific">Acetobacterium wieringae</name>
    <dbReference type="NCBI Taxonomy" id="52694"/>
    <lineage>
        <taxon>Bacteria</taxon>
        <taxon>Bacillati</taxon>
        <taxon>Bacillota</taxon>
        <taxon>Clostridia</taxon>
        <taxon>Eubacteriales</taxon>
        <taxon>Eubacteriaceae</taxon>
        <taxon>Acetobacterium</taxon>
    </lineage>
</organism>
<feature type="chain" id="PRO_5039080482" evidence="1">
    <location>
        <begin position="24"/>
        <end position="324"/>
    </location>
</feature>
<gene>
    <name evidence="3" type="ORF">ACWI_06620</name>
</gene>
<dbReference type="RefSeq" id="WP_070370014.1">
    <property type="nucleotide sequence ID" value="NZ_JBCFAW010000005.1"/>
</dbReference>
<evidence type="ECO:0000259" key="2">
    <source>
        <dbReference type="Pfam" id="PF09084"/>
    </source>
</evidence>
<reference evidence="3 4" key="1">
    <citation type="submission" date="2015-09" db="EMBL/GenBank/DDBJ databases">
        <title>Genome sequence of Acetobacterium wieringae DSM 1911.</title>
        <authorList>
            <person name="Poehlein A."/>
            <person name="Bengelsdorf F.R."/>
            <person name="Schiel-Bengelsdorf B."/>
            <person name="Duerre P."/>
            <person name="Daniel R."/>
        </authorList>
    </citation>
    <scope>NUCLEOTIDE SEQUENCE [LARGE SCALE GENOMIC DNA]</scope>
    <source>
        <strain evidence="3 4">DSM 1911</strain>
    </source>
</reference>
<sequence>MKKKIILLTLGILLIALTGCTTKESEKITVVLDWVPNTNHTGLYAAKELGYFEAEGLQVEIIQPSEGGSADLIAAGQGEFGVSYQEQVTYARTAANPLPIKAIAAIIQHNTSGFASPVDRNIVSPKDFEGKKYGGWGSPMEVATLKALMEGAKADFSKLEIVDVGAMDYFTAVKDHVDFTWIFYGWDGVAAELKNEPLNFIKLQDVDKNLDYYTPVIIANEDYLAKHPETAKKFLRAVTKGYQYAIENPEAAADLLLVDNPEIDRDLAVASQKYLAAEYQSDAEKWGLMRLDIWENYGNWMYNQGLLENQLNADGAFTNEYLPE</sequence>
<dbReference type="AlphaFoldDB" id="A0A1F2PM32"/>
<evidence type="ECO:0000313" key="4">
    <source>
        <dbReference type="Proteomes" id="UP000176244"/>
    </source>
</evidence>
<dbReference type="Proteomes" id="UP000176244">
    <property type="component" value="Unassembled WGS sequence"/>
</dbReference>
<dbReference type="OrthoDB" id="9815602at2"/>
<dbReference type="GO" id="GO:0009228">
    <property type="term" value="P:thiamine biosynthetic process"/>
    <property type="evidence" value="ECO:0007669"/>
    <property type="project" value="InterPro"/>
</dbReference>
<dbReference type="PANTHER" id="PTHR31528">
    <property type="entry name" value="4-AMINO-5-HYDROXYMETHYL-2-METHYLPYRIMIDINE PHOSPHATE SYNTHASE THI11-RELATED"/>
    <property type="match status" value="1"/>
</dbReference>
<evidence type="ECO:0000313" key="3">
    <source>
        <dbReference type="EMBL" id="OFV71914.1"/>
    </source>
</evidence>
<feature type="domain" description="SsuA/THI5-like" evidence="2">
    <location>
        <begin position="37"/>
        <end position="252"/>
    </location>
</feature>
<feature type="signal peptide" evidence="1">
    <location>
        <begin position="1"/>
        <end position="23"/>
    </location>
</feature>
<dbReference type="Pfam" id="PF09084">
    <property type="entry name" value="NMT1"/>
    <property type="match status" value="1"/>
</dbReference>
<name>A0A1F2PM32_9FIRM</name>
<proteinExistence type="predicted"/>
<dbReference type="InterPro" id="IPR015168">
    <property type="entry name" value="SsuA/THI5"/>
</dbReference>
<dbReference type="STRING" id="52694.ACWI_06620"/>
<accession>A0A1F2PM32</accession>
<comment type="caution">
    <text evidence="3">The sequence shown here is derived from an EMBL/GenBank/DDBJ whole genome shotgun (WGS) entry which is preliminary data.</text>
</comment>
<dbReference type="EMBL" id="LKEU01000014">
    <property type="protein sequence ID" value="OFV71914.1"/>
    <property type="molecule type" value="Genomic_DNA"/>
</dbReference>
<dbReference type="Gene3D" id="3.40.190.10">
    <property type="entry name" value="Periplasmic binding protein-like II"/>
    <property type="match status" value="2"/>
</dbReference>
<dbReference type="PANTHER" id="PTHR31528:SF3">
    <property type="entry name" value="THIAMINE BIOSYNTHESIS PROTEIN HI_0357-RELATED"/>
    <property type="match status" value="1"/>
</dbReference>
<dbReference type="InterPro" id="IPR027939">
    <property type="entry name" value="NMT1/THI5"/>
</dbReference>
<keyword evidence="1" id="KW-0732">Signal</keyword>